<dbReference type="PANTHER" id="PTHR41774:SF1">
    <property type="entry name" value="NGG1P INTERACTING FACTOR NIF3"/>
    <property type="match status" value="1"/>
</dbReference>
<sequence>MYKICFYAPETHTEEIKNAMFAAGAGKFGNYECCAWQSLGVGQYRALSGSSPHHAEKDALQRIPEHKVEMICPDDCIKDVIKALVTAHPYEFPVFEVTRAEMDEFSEYARELLK</sequence>
<gene>
    <name evidence="1" type="ORF">Lery_1063</name>
</gene>
<comment type="caution">
    <text evidence="1">The sequence shown here is derived from an EMBL/GenBank/DDBJ whole genome shotgun (WGS) entry which is preliminary data.</text>
</comment>
<dbReference type="InterPro" id="IPR036069">
    <property type="entry name" value="DUF34/NIF3_sf"/>
</dbReference>
<name>A0A0W0TR42_LEGER</name>
<keyword evidence="2" id="KW-1185">Reference proteome</keyword>
<dbReference type="SUPFAM" id="SSF102705">
    <property type="entry name" value="NIF3 (NGG1p interacting factor 3)-like"/>
    <property type="match status" value="1"/>
</dbReference>
<dbReference type="PANTHER" id="PTHR41774">
    <property type="match status" value="1"/>
</dbReference>
<dbReference type="OrthoDB" id="9795763at2"/>
<dbReference type="PATRIC" id="fig|448.7.peg.1117"/>
<dbReference type="Proteomes" id="UP000054773">
    <property type="component" value="Unassembled WGS sequence"/>
</dbReference>
<evidence type="ECO:0000313" key="2">
    <source>
        <dbReference type="Proteomes" id="UP000054773"/>
    </source>
</evidence>
<dbReference type="RefSeq" id="WP_058526226.1">
    <property type="nucleotide sequence ID" value="NZ_CAAAHY010000002.1"/>
</dbReference>
<dbReference type="InterPro" id="IPR015867">
    <property type="entry name" value="N-reg_PII/ATP_PRibTrfase_C"/>
</dbReference>
<accession>A0A0W0TR42</accession>
<dbReference type="EMBL" id="LNYA01000023">
    <property type="protein sequence ID" value="KTC98009.1"/>
    <property type="molecule type" value="Genomic_DNA"/>
</dbReference>
<proteinExistence type="predicted"/>
<organism evidence="1 2">
    <name type="scientific">Legionella erythra</name>
    <dbReference type="NCBI Taxonomy" id="448"/>
    <lineage>
        <taxon>Bacteria</taxon>
        <taxon>Pseudomonadati</taxon>
        <taxon>Pseudomonadota</taxon>
        <taxon>Gammaproteobacteria</taxon>
        <taxon>Legionellales</taxon>
        <taxon>Legionellaceae</taxon>
        <taxon>Legionella</taxon>
    </lineage>
</organism>
<protein>
    <submittedName>
        <fullName evidence="1">Structural toxin protein (Hemagglutinin/hemolysin) RtxA</fullName>
    </submittedName>
</protein>
<dbReference type="AlphaFoldDB" id="A0A0W0TR42"/>
<reference evidence="1 2" key="1">
    <citation type="submission" date="2015-11" db="EMBL/GenBank/DDBJ databases">
        <title>Genomic analysis of 38 Legionella species identifies large and diverse effector repertoires.</title>
        <authorList>
            <person name="Burstein D."/>
            <person name="Amaro F."/>
            <person name="Zusman T."/>
            <person name="Lifshitz Z."/>
            <person name="Cohen O."/>
            <person name="Gilbert J.A."/>
            <person name="Pupko T."/>
            <person name="Shuman H.A."/>
            <person name="Segal G."/>
        </authorList>
    </citation>
    <scope>NUCLEOTIDE SEQUENCE [LARGE SCALE GENOMIC DNA]</scope>
    <source>
        <strain evidence="1 2">SE-32A-C8</strain>
    </source>
</reference>
<evidence type="ECO:0000313" key="1">
    <source>
        <dbReference type="EMBL" id="KTC98009.1"/>
    </source>
</evidence>
<dbReference type="Gene3D" id="3.30.70.120">
    <property type="match status" value="1"/>
</dbReference>